<dbReference type="KEGG" id="kcm:ABWK59_02715"/>
<evidence type="ECO:0000313" key="2">
    <source>
        <dbReference type="EMBL" id="XCM77918.1"/>
    </source>
</evidence>
<protein>
    <submittedName>
        <fullName evidence="2">Uncharacterized protein</fullName>
    </submittedName>
</protein>
<sequence length="55" mass="5688">MTPGPAAATLAAESSELLQHLLLDRALKVGIVLLALAVLAVGLAVIWRRTGRGGR</sequence>
<proteinExistence type="predicted"/>
<accession>A0AAU8JNU7</accession>
<gene>
    <name evidence="2" type="ORF">ABWK59_02715</name>
</gene>
<feature type="transmembrane region" description="Helical" evidence="1">
    <location>
        <begin position="26"/>
        <end position="47"/>
    </location>
</feature>
<dbReference type="AlphaFoldDB" id="A0AAU8JNU7"/>
<organism evidence="2">
    <name type="scientific">Kitasatospora camelliae</name>
    <dbReference type="NCBI Taxonomy" id="3156397"/>
    <lineage>
        <taxon>Bacteria</taxon>
        <taxon>Bacillati</taxon>
        <taxon>Actinomycetota</taxon>
        <taxon>Actinomycetes</taxon>
        <taxon>Kitasatosporales</taxon>
        <taxon>Streptomycetaceae</taxon>
        <taxon>Kitasatospora</taxon>
    </lineage>
</organism>
<keyword evidence="1" id="KW-0472">Membrane</keyword>
<dbReference type="EMBL" id="CP159872">
    <property type="protein sequence ID" value="XCM77918.1"/>
    <property type="molecule type" value="Genomic_DNA"/>
</dbReference>
<keyword evidence="1" id="KW-1133">Transmembrane helix</keyword>
<name>A0AAU8JNU7_9ACTN</name>
<reference evidence="2" key="1">
    <citation type="submission" date="2024-06" db="EMBL/GenBank/DDBJ databases">
        <title>The genome sequences of Kitasatospora sp. strain HUAS MG31.</title>
        <authorList>
            <person name="Mo P."/>
        </authorList>
    </citation>
    <scope>NUCLEOTIDE SEQUENCE</scope>
    <source>
        <strain evidence="2">HUAS MG31</strain>
    </source>
</reference>
<evidence type="ECO:0000256" key="1">
    <source>
        <dbReference type="SAM" id="Phobius"/>
    </source>
</evidence>
<keyword evidence="1" id="KW-0812">Transmembrane</keyword>
<dbReference type="RefSeq" id="WP_354637647.1">
    <property type="nucleotide sequence ID" value="NZ_CP159872.1"/>
</dbReference>